<evidence type="ECO:0000256" key="3">
    <source>
        <dbReference type="ARBA" id="ARBA00022989"/>
    </source>
</evidence>
<reference evidence="7 8" key="1">
    <citation type="submission" date="2017-04" db="EMBL/GenBank/DDBJ databases">
        <authorList>
            <person name="Varghese N."/>
            <person name="Submissions S."/>
        </authorList>
    </citation>
    <scope>NUCLEOTIDE SEQUENCE [LARGE SCALE GENOMIC DNA]</scope>
    <source>
        <strain evidence="7 8">DSM 9789</strain>
    </source>
</reference>
<accession>A0A8G2FWT8</accession>
<name>A0A8G2FWT8_PICTO</name>
<dbReference type="CDD" id="cd06261">
    <property type="entry name" value="TM_PBP2"/>
    <property type="match status" value="1"/>
</dbReference>
<feature type="transmembrane region" description="Helical" evidence="5">
    <location>
        <begin position="137"/>
        <end position="161"/>
    </location>
</feature>
<dbReference type="GO" id="GO:0005886">
    <property type="term" value="C:plasma membrane"/>
    <property type="evidence" value="ECO:0007669"/>
    <property type="project" value="UniProtKB-SubCell"/>
</dbReference>
<evidence type="ECO:0000256" key="4">
    <source>
        <dbReference type="ARBA" id="ARBA00023136"/>
    </source>
</evidence>
<feature type="transmembrane region" description="Helical" evidence="5">
    <location>
        <begin position="101"/>
        <end position="125"/>
    </location>
</feature>
<feature type="transmembrane region" description="Helical" evidence="5">
    <location>
        <begin position="12"/>
        <end position="33"/>
    </location>
</feature>
<dbReference type="Proteomes" id="UP000192315">
    <property type="component" value="Unassembled WGS sequence"/>
</dbReference>
<organism evidence="7 8">
    <name type="scientific">Picrophilus torridus (strain ATCC 700027 / DSM 9790 / JCM 10055 / NBRC 100828 / KAW 2/3)</name>
    <dbReference type="NCBI Taxonomy" id="1122961"/>
    <lineage>
        <taxon>Archaea</taxon>
        <taxon>Methanobacteriati</taxon>
        <taxon>Thermoplasmatota</taxon>
        <taxon>Thermoplasmata</taxon>
        <taxon>Thermoplasmatales</taxon>
        <taxon>Picrophilaceae</taxon>
        <taxon>Picrophilus</taxon>
    </lineage>
</organism>
<dbReference type="GO" id="GO:0055085">
    <property type="term" value="P:transmembrane transport"/>
    <property type="evidence" value="ECO:0007669"/>
    <property type="project" value="InterPro"/>
</dbReference>
<feature type="transmembrane region" description="Helical" evidence="5">
    <location>
        <begin position="39"/>
        <end position="61"/>
    </location>
</feature>
<feature type="transmembrane region" description="Helical" evidence="5">
    <location>
        <begin position="181"/>
        <end position="203"/>
    </location>
</feature>
<keyword evidence="2 5" id="KW-0812">Transmembrane</keyword>
<dbReference type="PANTHER" id="PTHR43879:SF1">
    <property type="entry name" value="GLUCOSE IMPORT SYSTEM PERMEASE PROTEIN GLCU"/>
    <property type="match status" value="1"/>
</dbReference>
<dbReference type="InterPro" id="IPR035906">
    <property type="entry name" value="MetI-like_sf"/>
</dbReference>
<keyword evidence="4 5" id="KW-0472">Membrane</keyword>
<keyword evidence="3 5" id="KW-1133">Transmembrane helix</keyword>
<dbReference type="Pfam" id="PF00528">
    <property type="entry name" value="BPD_transp_1"/>
    <property type="match status" value="1"/>
</dbReference>
<proteinExistence type="inferred from homology"/>
<feature type="domain" description="ABC transmembrane type-1" evidence="6">
    <location>
        <begin position="69"/>
        <end position="260"/>
    </location>
</feature>
<evidence type="ECO:0000313" key="7">
    <source>
        <dbReference type="EMBL" id="SMD30951.1"/>
    </source>
</evidence>
<dbReference type="SUPFAM" id="SSF161098">
    <property type="entry name" value="MetI-like"/>
    <property type="match status" value="1"/>
</dbReference>
<evidence type="ECO:0000256" key="2">
    <source>
        <dbReference type="ARBA" id="ARBA00022692"/>
    </source>
</evidence>
<keyword evidence="5" id="KW-0813">Transport</keyword>
<feature type="transmembrane region" description="Helical" evidence="5">
    <location>
        <begin position="243"/>
        <end position="265"/>
    </location>
</feature>
<dbReference type="PROSITE" id="PS50928">
    <property type="entry name" value="ABC_TM1"/>
    <property type="match status" value="1"/>
</dbReference>
<dbReference type="AlphaFoldDB" id="A0A8G2FWT8"/>
<feature type="transmembrane region" description="Helical" evidence="5">
    <location>
        <begin position="73"/>
        <end position="95"/>
    </location>
</feature>
<sequence>MPKIYRLIRSGLKFLALIILSIMWIFPVYLLVIDGLKSAFGVVSTPIFVPASPSLGSYSAVFSGLATSLKNSVIVTIPVALISTFLGAMAAYYFYRVSSYFNSFLFTLIAIATFIPFEVALVPLIRLESDLGIFNSYLGLIFGLLVFFLPAGALIMSIFIPVLPKGIIESARIDGASDWKIFSRMVLPLTTPGLISTFVFIFIESWNNYFIPLVTTTTPTMSLIPIGLASYTGGYGTLYNESFAAGVISSIVPLLVFVFLSKYFIRGFMALGLGAKG</sequence>
<evidence type="ECO:0000256" key="5">
    <source>
        <dbReference type="RuleBase" id="RU363032"/>
    </source>
</evidence>
<dbReference type="NCBIfam" id="NF040932">
    <property type="entry name" value="ABC_arch_GlcU"/>
    <property type="match status" value="1"/>
</dbReference>
<protein>
    <submittedName>
        <fullName evidence="7">Carbohydrate ABC transporter membrane protein 2, CUT1 family</fullName>
    </submittedName>
</protein>
<feature type="transmembrane region" description="Helical" evidence="5">
    <location>
        <begin position="210"/>
        <end position="231"/>
    </location>
</feature>
<comment type="subcellular location">
    <subcellularLocation>
        <location evidence="5">Cell membrane</location>
        <topology evidence="5">Multi-pass membrane protein</topology>
    </subcellularLocation>
    <subcellularLocation>
        <location evidence="1">Membrane</location>
        <topology evidence="1">Multi-pass membrane protein</topology>
    </subcellularLocation>
</comment>
<evidence type="ECO:0000313" key="8">
    <source>
        <dbReference type="Proteomes" id="UP000192315"/>
    </source>
</evidence>
<gene>
    <name evidence="7" type="ORF">SAMN02745355_0869</name>
</gene>
<keyword evidence="8" id="KW-1185">Reference proteome</keyword>
<dbReference type="EMBL" id="FWYE01000002">
    <property type="protein sequence ID" value="SMD30951.1"/>
    <property type="molecule type" value="Genomic_DNA"/>
</dbReference>
<dbReference type="Gene3D" id="1.10.3720.10">
    <property type="entry name" value="MetI-like"/>
    <property type="match status" value="1"/>
</dbReference>
<evidence type="ECO:0000256" key="1">
    <source>
        <dbReference type="ARBA" id="ARBA00004141"/>
    </source>
</evidence>
<evidence type="ECO:0000259" key="6">
    <source>
        <dbReference type="PROSITE" id="PS50928"/>
    </source>
</evidence>
<dbReference type="InterPro" id="IPR000515">
    <property type="entry name" value="MetI-like"/>
</dbReference>
<comment type="caution">
    <text evidence="7">The sequence shown here is derived from an EMBL/GenBank/DDBJ whole genome shotgun (WGS) entry which is preliminary data.</text>
</comment>
<dbReference type="InterPro" id="IPR054927">
    <property type="entry name" value="GlcU_transporter"/>
</dbReference>
<comment type="similarity">
    <text evidence="5">Belongs to the binding-protein-dependent transport system permease family.</text>
</comment>
<dbReference type="PANTHER" id="PTHR43879">
    <property type="entry name" value="ABC TRANSPORTER PERMEASE PROTEIN"/>
    <property type="match status" value="1"/>
</dbReference>